<proteinExistence type="inferred from homology"/>
<dbReference type="Proteomes" id="UP000219453">
    <property type="component" value="Unassembled WGS sequence"/>
</dbReference>
<sequence>MTSTVRRAGAFAAVGTLSLLAAVAPAVAVAAFAAVAIGAATITDGAAFELFARPGDRRDERLKGLVGFAVAAGLLGAFAAFGELPATVFVGTVVLYSYGNFVGEIARNRLGGEVFEAVGFVVGGLIAGVVGVQATAMSTDAAVLPLAEVTVLATSGALVGALLRSILLGRDDPPVLLSVGFLLWLLAELDLGTSTPDVLVALAVTAALGYASYALETASVEGMLAGVVLAFLAIVLGGYPWFAVMIAFFGIGGLSTKFRYDQKRDRGVAEDNDGARGSANVLGNAAVALVAVLGYATAAAGLLPVDPAIFTFAFAGSLATALADTLSSEVGGVFDTPRLITTLERVEPGTDGGVTWQGELAGIAGAAVVAALSGALFSGIAGRGALVIASAGVVGMTVDSLLGATIEGDRIGNQSVNFLATLSGGIAGTLLALAVGLAAFT</sequence>
<accession>A0A285NAR4</accession>
<evidence type="ECO:0000256" key="3">
    <source>
        <dbReference type="ARBA" id="ARBA00022692"/>
    </source>
</evidence>
<feature type="transmembrane region" description="Helical" evidence="6">
    <location>
        <begin position="354"/>
        <end position="377"/>
    </location>
</feature>
<evidence type="ECO:0000256" key="2">
    <source>
        <dbReference type="ARBA" id="ARBA00009012"/>
    </source>
</evidence>
<feature type="transmembrane region" description="Helical" evidence="6">
    <location>
        <begin position="418"/>
        <end position="440"/>
    </location>
</feature>
<organism evidence="7 8">
    <name type="scientific">Natronoarchaeum philippinense</name>
    <dbReference type="NCBI Taxonomy" id="558529"/>
    <lineage>
        <taxon>Archaea</taxon>
        <taxon>Methanobacteriati</taxon>
        <taxon>Methanobacteriota</taxon>
        <taxon>Stenosarchaea group</taxon>
        <taxon>Halobacteria</taxon>
        <taxon>Halobacteriales</taxon>
        <taxon>Natronoarchaeaceae</taxon>
    </lineage>
</organism>
<dbReference type="PANTHER" id="PTHR13353">
    <property type="entry name" value="TRANSMEMBRANE PROTEIN 19"/>
    <property type="match status" value="1"/>
</dbReference>
<feature type="transmembrane region" description="Helical" evidence="6">
    <location>
        <begin position="384"/>
        <end position="406"/>
    </location>
</feature>
<dbReference type="InterPro" id="IPR002794">
    <property type="entry name" value="DUF92_TMEM19"/>
</dbReference>
<evidence type="ECO:0000256" key="6">
    <source>
        <dbReference type="SAM" id="Phobius"/>
    </source>
</evidence>
<dbReference type="OrthoDB" id="28948at2157"/>
<feature type="transmembrane region" description="Helical" evidence="6">
    <location>
        <begin position="142"/>
        <end position="163"/>
    </location>
</feature>
<dbReference type="AlphaFoldDB" id="A0A285NAR4"/>
<evidence type="ECO:0000313" key="7">
    <source>
        <dbReference type="EMBL" id="SNZ06565.1"/>
    </source>
</evidence>
<dbReference type="EMBL" id="OBEJ01000001">
    <property type="protein sequence ID" value="SNZ06565.1"/>
    <property type="molecule type" value="Genomic_DNA"/>
</dbReference>
<name>A0A285NAR4_NATPI</name>
<feature type="transmembrane region" description="Helical" evidence="6">
    <location>
        <begin position="88"/>
        <end position="106"/>
    </location>
</feature>
<keyword evidence="3 6" id="KW-0812">Transmembrane</keyword>
<keyword evidence="5 6" id="KW-0472">Membrane</keyword>
<dbReference type="Pfam" id="PF01940">
    <property type="entry name" value="DUF92"/>
    <property type="match status" value="1"/>
</dbReference>
<feature type="transmembrane region" description="Helical" evidence="6">
    <location>
        <begin position="118"/>
        <end position="136"/>
    </location>
</feature>
<evidence type="ECO:0000256" key="1">
    <source>
        <dbReference type="ARBA" id="ARBA00004141"/>
    </source>
</evidence>
<gene>
    <name evidence="7" type="ORF">SAMN06269185_1213</name>
</gene>
<evidence type="ECO:0000313" key="8">
    <source>
        <dbReference type="Proteomes" id="UP000219453"/>
    </source>
</evidence>
<keyword evidence="8" id="KW-1185">Reference proteome</keyword>
<reference evidence="7 8" key="1">
    <citation type="submission" date="2017-09" db="EMBL/GenBank/DDBJ databases">
        <authorList>
            <person name="Ehlers B."/>
            <person name="Leendertz F.H."/>
        </authorList>
    </citation>
    <scope>NUCLEOTIDE SEQUENCE [LARGE SCALE GENOMIC DNA]</scope>
    <source>
        <strain evidence="7 8">DSM 27208</strain>
    </source>
</reference>
<feature type="transmembrane region" description="Helical" evidence="6">
    <location>
        <begin position="175"/>
        <end position="192"/>
    </location>
</feature>
<evidence type="ECO:0000256" key="4">
    <source>
        <dbReference type="ARBA" id="ARBA00022989"/>
    </source>
</evidence>
<feature type="transmembrane region" description="Helical" evidence="6">
    <location>
        <begin position="31"/>
        <end position="52"/>
    </location>
</feature>
<feature type="transmembrane region" description="Helical" evidence="6">
    <location>
        <begin position="64"/>
        <end position="82"/>
    </location>
</feature>
<dbReference type="RefSeq" id="WP_097008145.1">
    <property type="nucleotide sequence ID" value="NZ_OBEJ01000001.1"/>
</dbReference>
<evidence type="ECO:0000256" key="5">
    <source>
        <dbReference type="ARBA" id="ARBA00023136"/>
    </source>
</evidence>
<dbReference type="GO" id="GO:0016020">
    <property type="term" value="C:membrane"/>
    <property type="evidence" value="ECO:0007669"/>
    <property type="project" value="UniProtKB-SubCell"/>
</dbReference>
<feature type="transmembrane region" description="Helical" evidence="6">
    <location>
        <begin position="227"/>
        <end position="251"/>
    </location>
</feature>
<protein>
    <submittedName>
        <fullName evidence="7">TIGR00297 family protein</fullName>
    </submittedName>
</protein>
<comment type="subcellular location">
    <subcellularLocation>
        <location evidence="1">Membrane</location>
        <topology evidence="1">Multi-pass membrane protein</topology>
    </subcellularLocation>
</comment>
<feature type="transmembrane region" description="Helical" evidence="6">
    <location>
        <begin position="281"/>
        <end position="303"/>
    </location>
</feature>
<keyword evidence="4 6" id="KW-1133">Transmembrane helix</keyword>
<dbReference type="PANTHER" id="PTHR13353:SF5">
    <property type="entry name" value="TRANSMEMBRANE PROTEIN 19"/>
    <property type="match status" value="1"/>
</dbReference>
<comment type="similarity">
    <text evidence="2">Belongs to the TMEM19 family.</text>
</comment>